<dbReference type="AlphaFoldDB" id="A0A438GFB5"/>
<protein>
    <submittedName>
        <fullName evidence="2">Uncharacterized protein</fullName>
    </submittedName>
</protein>
<proteinExistence type="predicted"/>
<gene>
    <name evidence="2" type="ORF">CK203_060004</name>
</gene>
<comment type="caution">
    <text evidence="2">The sequence shown here is derived from an EMBL/GenBank/DDBJ whole genome shotgun (WGS) entry which is preliminary data.</text>
</comment>
<accession>A0A438GFB5</accession>
<sequence>MFPPADDPPDLGIPPNRGPLPVRRNPNSKPNPRVRSGHRRNARPQGIRGVRAHRGALWEILDVFFYFPAVFRICFSHFTEKISRHFQEKALPPYRFEPQAVIRDVSSG</sequence>
<evidence type="ECO:0000313" key="3">
    <source>
        <dbReference type="Proteomes" id="UP000288805"/>
    </source>
</evidence>
<dbReference type="EMBL" id="QGNW01000451">
    <property type="protein sequence ID" value="RVW70903.1"/>
    <property type="molecule type" value="Genomic_DNA"/>
</dbReference>
<organism evidence="2 3">
    <name type="scientific">Vitis vinifera</name>
    <name type="common">Grape</name>
    <dbReference type="NCBI Taxonomy" id="29760"/>
    <lineage>
        <taxon>Eukaryota</taxon>
        <taxon>Viridiplantae</taxon>
        <taxon>Streptophyta</taxon>
        <taxon>Embryophyta</taxon>
        <taxon>Tracheophyta</taxon>
        <taxon>Spermatophyta</taxon>
        <taxon>Magnoliopsida</taxon>
        <taxon>eudicotyledons</taxon>
        <taxon>Gunneridae</taxon>
        <taxon>Pentapetalae</taxon>
        <taxon>rosids</taxon>
        <taxon>Vitales</taxon>
        <taxon>Vitaceae</taxon>
        <taxon>Viteae</taxon>
        <taxon>Vitis</taxon>
    </lineage>
</organism>
<feature type="region of interest" description="Disordered" evidence="1">
    <location>
        <begin position="1"/>
        <end position="47"/>
    </location>
</feature>
<dbReference type="Proteomes" id="UP000288805">
    <property type="component" value="Unassembled WGS sequence"/>
</dbReference>
<evidence type="ECO:0000256" key="1">
    <source>
        <dbReference type="SAM" id="MobiDB-lite"/>
    </source>
</evidence>
<evidence type="ECO:0000313" key="2">
    <source>
        <dbReference type="EMBL" id="RVW70903.1"/>
    </source>
</evidence>
<name>A0A438GFB5_VITVI</name>
<reference evidence="2 3" key="1">
    <citation type="journal article" date="2018" name="PLoS Genet.">
        <title>Population sequencing reveals clonal diversity and ancestral inbreeding in the grapevine cultivar Chardonnay.</title>
        <authorList>
            <person name="Roach M.J."/>
            <person name="Johnson D.L."/>
            <person name="Bohlmann J."/>
            <person name="van Vuuren H.J."/>
            <person name="Jones S.J."/>
            <person name="Pretorius I.S."/>
            <person name="Schmidt S.A."/>
            <person name="Borneman A.R."/>
        </authorList>
    </citation>
    <scope>NUCLEOTIDE SEQUENCE [LARGE SCALE GENOMIC DNA]</scope>
    <source>
        <strain evidence="3">cv. Chardonnay</strain>
        <tissue evidence="2">Leaf</tissue>
    </source>
</reference>